<keyword evidence="3" id="KW-1185">Reference proteome</keyword>
<dbReference type="InterPro" id="IPR013337">
    <property type="entry name" value="CRISPR-assoc_prot_Cas5_Tneap"/>
</dbReference>
<sequence length="298" mass="33890">MKSINVLKIKVFMPNAHFRVIHSGNPRKTYPLPPYSTVIGFFCNILGNKDKINQMLHSTLALGILSRHDYVTSEYIWLRNLNSAQHKKRFVSTDNRIWQEKPEHPGSQTPIKIEVLNDVETLLYIYHSDSSVLNNICANLNTPEKWLSHLHFGRAEDWAMVESMTKIDLKVSNQIADFRKANCYYQWLPAPSAAFGLKHYLNHDKYAELYQKMQGTAVLVTSTYRLIKTPSSKSLIRNFSHIPAKLCSTSIPLLSGFCLPVLFVDPEEGIPVYMATIAKEGGESNGTSSGQEFRYYTG</sequence>
<dbReference type="EMBL" id="FQWY01000029">
    <property type="protein sequence ID" value="SHH08482.1"/>
    <property type="molecule type" value="Genomic_DNA"/>
</dbReference>
<protein>
    <submittedName>
        <fullName evidence="2">CRISPR-associated protein Cas5t</fullName>
    </submittedName>
</protein>
<gene>
    <name evidence="2" type="ORF">SAMN02745221_01648</name>
</gene>
<dbReference type="GO" id="GO:0051607">
    <property type="term" value="P:defense response to virus"/>
    <property type="evidence" value="ECO:0007669"/>
    <property type="project" value="UniProtKB-KW"/>
</dbReference>
<proteinExistence type="predicted"/>
<keyword evidence="1" id="KW-0051">Antiviral defense</keyword>
<dbReference type="Pfam" id="PF09704">
    <property type="entry name" value="Cas_Cas5d"/>
    <property type="match status" value="1"/>
</dbReference>
<dbReference type="STRING" id="1123382.SAMN02745221_01648"/>
<dbReference type="GO" id="GO:0043571">
    <property type="term" value="P:maintenance of CRISPR repeat elements"/>
    <property type="evidence" value="ECO:0007669"/>
    <property type="project" value="InterPro"/>
</dbReference>
<reference evidence="3" key="1">
    <citation type="submission" date="2016-11" db="EMBL/GenBank/DDBJ databases">
        <authorList>
            <person name="Varghese N."/>
            <person name="Submissions S."/>
        </authorList>
    </citation>
    <scope>NUCLEOTIDE SEQUENCE [LARGE SCALE GENOMIC DNA]</scope>
    <source>
        <strain evidence="3">DSM 11003</strain>
    </source>
</reference>
<dbReference type="AlphaFoldDB" id="A0A1M5Q3C5"/>
<dbReference type="RefSeq" id="WP_073092684.1">
    <property type="nucleotide sequence ID" value="NZ_FQWY01000029.1"/>
</dbReference>
<evidence type="ECO:0000256" key="1">
    <source>
        <dbReference type="ARBA" id="ARBA00023118"/>
    </source>
</evidence>
<dbReference type="NCBIfam" id="TIGR01895">
    <property type="entry name" value="cas_Cas5t"/>
    <property type="match status" value="1"/>
</dbReference>
<dbReference type="NCBIfam" id="TIGR02593">
    <property type="entry name" value="CRISPR_cas5"/>
    <property type="match status" value="1"/>
</dbReference>
<accession>A0A1M5Q3C5</accession>
<dbReference type="Proteomes" id="UP000242329">
    <property type="component" value="Unassembled WGS sequence"/>
</dbReference>
<organism evidence="2 3">
    <name type="scientific">Thermosyntropha lipolytica DSM 11003</name>
    <dbReference type="NCBI Taxonomy" id="1123382"/>
    <lineage>
        <taxon>Bacteria</taxon>
        <taxon>Bacillati</taxon>
        <taxon>Bacillota</taxon>
        <taxon>Clostridia</taxon>
        <taxon>Eubacteriales</taxon>
        <taxon>Syntrophomonadaceae</taxon>
        <taxon>Thermosyntropha</taxon>
    </lineage>
</organism>
<dbReference type="InterPro" id="IPR021124">
    <property type="entry name" value="CRISPR-assoc_prot_Cas5"/>
</dbReference>
<evidence type="ECO:0000313" key="2">
    <source>
        <dbReference type="EMBL" id="SHH08482.1"/>
    </source>
</evidence>
<dbReference type="InterPro" id="IPR013422">
    <property type="entry name" value="CRISPR-assoc_prot_Cas5_N"/>
</dbReference>
<evidence type="ECO:0000313" key="3">
    <source>
        <dbReference type="Proteomes" id="UP000242329"/>
    </source>
</evidence>
<name>A0A1M5Q3C5_9FIRM</name>